<feature type="transmembrane region" description="Helical" evidence="5">
    <location>
        <begin position="62"/>
        <end position="80"/>
    </location>
</feature>
<reference evidence="6 7" key="1">
    <citation type="submission" date="2016-11" db="EMBL/GenBank/DDBJ databases">
        <authorList>
            <person name="Jaros S."/>
            <person name="Januszkiewicz K."/>
            <person name="Wedrychowicz H."/>
        </authorList>
    </citation>
    <scope>NUCLEOTIDE SEQUENCE [LARGE SCALE GENOMIC DNA]</scope>
    <source>
        <strain evidence="6 7">DSM 24574</strain>
    </source>
</reference>
<dbReference type="AlphaFoldDB" id="A0A1M5NNI1"/>
<keyword evidence="7" id="KW-1185">Reference proteome</keyword>
<feature type="transmembrane region" description="Helical" evidence="5">
    <location>
        <begin position="177"/>
        <end position="195"/>
    </location>
</feature>
<evidence type="ECO:0000256" key="4">
    <source>
        <dbReference type="ARBA" id="ARBA00023136"/>
    </source>
</evidence>
<accession>A0A1M5NNI1</accession>
<dbReference type="OrthoDB" id="654481at2"/>
<dbReference type="RefSeq" id="WP_073134003.1">
    <property type="nucleotide sequence ID" value="NZ_FQWQ01000001.1"/>
</dbReference>
<dbReference type="PANTHER" id="PTHR11040:SF44">
    <property type="entry name" value="PROTEIN ZNTC-RELATED"/>
    <property type="match status" value="1"/>
</dbReference>
<feature type="transmembrane region" description="Helical" evidence="5">
    <location>
        <begin position="207"/>
        <end position="225"/>
    </location>
</feature>
<sequence length="255" mass="27914">MILKLLVLFLTPLLSGLLIYLVPKSKGVNYKLLLVFSGSYLFSITVIHILPELYKKSEALELIGLFVLAGFFLQHLLEYFTSGVEHGHIHTPSHHSHTGHHHHEHERNVSALVLLTALCIHAFLEGGMLAQPVNMGPLYDVNAVLLGIALHRAPAAFALMTVLAFQLRSKNKALPHLIGFSLAAPAGLILSTYLARHEILSATGLMYLYALVSGNFLHISTTIVVESSPEHHFNARKMAVVILGALLAIGAEFLM</sequence>
<proteinExistence type="predicted"/>
<protein>
    <submittedName>
        <fullName evidence="6">Zinc transporter ZupT</fullName>
    </submittedName>
</protein>
<feature type="transmembrane region" description="Helical" evidence="5">
    <location>
        <begin position="143"/>
        <end position="165"/>
    </location>
</feature>
<dbReference type="Pfam" id="PF02535">
    <property type="entry name" value="Zip"/>
    <property type="match status" value="1"/>
</dbReference>
<feature type="transmembrane region" description="Helical" evidence="5">
    <location>
        <begin position="6"/>
        <end position="23"/>
    </location>
</feature>
<name>A0A1M5NNI1_9BACT</name>
<dbReference type="EMBL" id="FQWQ01000001">
    <property type="protein sequence ID" value="SHG91121.1"/>
    <property type="molecule type" value="Genomic_DNA"/>
</dbReference>
<evidence type="ECO:0000313" key="6">
    <source>
        <dbReference type="EMBL" id="SHG91121.1"/>
    </source>
</evidence>
<evidence type="ECO:0000256" key="2">
    <source>
        <dbReference type="ARBA" id="ARBA00022692"/>
    </source>
</evidence>
<evidence type="ECO:0000256" key="5">
    <source>
        <dbReference type="SAM" id="Phobius"/>
    </source>
</evidence>
<dbReference type="PANTHER" id="PTHR11040">
    <property type="entry name" value="ZINC/IRON TRANSPORTER"/>
    <property type="match status" value="1"/>
</dbReference>
<dbReference type="STRING" id="947013.SAMN04488109_2438"/>
<comment type="subcellular location">
    <subcellularLocation>
        <location evidence="1">Membrane</location>
        <topology evidence="1">Multi-pass membrane protein</topology>
    </subcellularLocation>
</comment>
<keyword evidence="4 5" id="KW-0472">Membrane</keyword>
<dbReference type="Proteomes" id="UP000184212">
    <property type="component" value="Unassembled WGS sequence"/>
</dbReference>
<organism evidence="6 7">
    <name type="scientific">Chryseolinea serpens</name>
    <dbReference type="NCBI Taxonomy" id="947013"/>
    <lineage>
        <taxon>Bacteria</taxon>
        <taxon>Pseudomonadati</taxon>
        <taxon>Bacteroidota</taxon>
        <taxon>Cytophagia</taxon>
        <taxon>Cytophagales</taxon>
        <taxon>Fulvivirgaceae</taxon>
        <taxon>Chryseolinea</taxon>
    </lineage>
</organism>
<feature type="transmembrane region" description="Helical" evidence="5">
    <location>
        <begin position="237"/>
        <end position="254"/>
    </location>
</feature>
<evidence type="ECO:0000256" key="3">
    <source>
        <dbReference type="ARBA" id="ARBA00022989"/>
    </source>
</evidence>
<feature type="transmembrane region" description="Helical" evidence="5">
    <location>
        <begin position="30"/>
        <end position="50"/>
    </location>
</feature>
<dbReference type="GO" id="GO:0005385">
    <property type="term" value="F:zinc ion transmembrane transporter activity"/>
    <property type="evidence" value="ECO:0007669"/>
    <property type="project" value="TreeGrafter"/>
</dbReference>
<keyword evidence="3 5" id="KW-1133">Transmembrane helix</keyword>
<gene>
    <name evidence="6" type="ORF">SAMN04488109_2438</name>
</gene>
<dbReference type="InterPro" id="IPR003689">
    <property type="entry name" value="ZIP"/>
</dbReference>
<evidence type="ECO:0000313" key="7">
    <source>
        <dbReference type="Proteomes" id="UP000184212"/>
    </source>
</evidence>
<dbReference type="GO" id="GO:0016020">
    <property type="term" value="C:membrane"/>
    <property type="evidence" value="ECO:0007669"/>
    <property type="project" value="UniProtKB-SubCell"/>
</dbReference>
<keyword evidence="2 5" id="KW-0812">Transmembrane</keyword>
<evidence type="ECO:0000256" key="1">
    <source>
        <dbReference type="ARBA" id="ARBA00004141"/>
    </source>
</evidence>